<gene>
    <name evidence="1" type="ORF">NIES267_24440</name>
</gene>
<accession>A0A1Z4LPE5</accession>
<evidence type="ECO:0008006" key="3">
    <source>
        <dbReference type="Google" id="ProtNLM"/>
    </source>
</evidence>
<name>A0A1Z4LPE5_9CYAN</name>
<sequence length="80" mass="8980">MGISDSTFKNADFTRCDFLSIRDADFTNCDLSGSEFPAQDCIRCEKANFSQANLTNTNLYSSIDLTEVIIDGNNSEKYLY</sequence>
<reference evidence="1 2" key="1">
    <citation type="submission" date="2017-06" db="EMBL/GenBank/DDBJ databases">
        <title>Genome sequencing of cyanobaciteial culture collection at National Institute for Environmental Studies (NIES).</title>
        <authorList>
            <person name="Hirose Y."/>
            <person name="Shimura Y."/>
            <person name="Fujisawa T."/>
            <person name="Nakamura Y."/>
            <person name="Kawachi M."/>
        </authorList>
    </citation>
    <scope>NUCLEOTIDE SEQUENCE [LARGE SCALE GENOMIC DNA]</scope>
    <source>
        <strain evidence="1 2">NIES-267</strain>
    </source>
</reference>
<dbReference type="InterPro" id="IPR001646">
    <property type="entry name" value="5peptide_repeat"/>
</dbReference>
<dbReference type="AlphaFoldDB" id="A0A1Z4LPE5"/>
<organism evidence="1 2">
    <name type="scientific">Calothrix parasitica NIES-267</name>
    <dbReference type="NCBI Taxonomy" id="1973488"/>
    <lineage>
        <taxon>Bacteria</taxon>
        <taxon>Bacillati</taxon>
        <taxon>Cyanobacteriota</taxon>
        <taxon>Cyanophyceae</taxon>
        <taxon>Nostocales</taxon>
        <taxon>Calotrichaceae</taxon>
        <taxon>Calothrix</taxon>
    </lineage>
</organism>
<dbReference type="Pfam" id="PF00805">
    <property type="entry name" value="Pentapeptide"/>
    <property type="match status" value="1"/>
</dbReference>
<protein>
    <recommendedName>
        <fullName evidence="3">Pentapeptide repeat-containing protein</fullName>
    </recommendedName>
</protein>
<evidence type="ECO:0000313" key="2">
    <source>
        <dbReference type="Proteomes" id="UP000218418"/>
    </source>
</evidence>
<proteinExistence type="predicted"/>
<keyword evidence="2" id="KW-1185">Reference proteome</keyword>
<dbReference type="Proteomes" id="UP000218418">
    <property type="component" value="Chromosome"/>
</dbReference>
<evidence type="ECO:0000313" key="1">
    <source>
        <dbReference type="EMBL" id="BAY82958.1"/>
    </source>
</evidence>
<dbReference type="OrthoDB" id="156143at2"/>
<dbReference type="SUPFAM" id="SSF141571">
    <property type="entry name" value="Pentapeptide repeat-like"/>
    <property type="match status" value="1"/>
</dbReference>
<dbReference type="Gene3D" id="2.160.20.80">
    <property type="entry name" value="E3 ubiquitin-protein ligase SopA"/>
    <property type="match status" value="1"/>
</dbReference>
<dbReference type="EMBL" id="AP018227">
    <property type="protein sequence ID" value="BAY82958.1"/>
    <property type="molecule type" value="Genomic_DNA"/>
</dbReference>